<reference evidence="7" key="1">
    <citation type="submission" date="2025-08" db="UniProtKB">
        <authorList>
            <consortium name="Ensembl"/>
        </authorList>
    </citation>
    <scope>IDENTIFICATION</scope>
</reference>
<feature type="transmembrane region" description="Helical" evidence="5">
    <location>
        <begin position="316"/>
        <end position="335"/>
    </location>
</feature>
<dbReference type="NCBIfam" id="TIGR00815">
    <property type="entry name" value="sulP"/>
    <property type="match status" value="1"/>
</dbReference>
<evidence type="ECO:0000313" key="7">
    <source>
        <dbReference type="Ensembl" id="ENSEBUP00000005240.1"/>
    </source>
</evidence>
<accession>A0A8C4NE32</accession>
<dbReference type="GeneTree" id="ENSGT01150000286960"/>
<evidence type="ECO:0000256" key="4">
    <source>
        <dbReference type="ARBA" id="ARBA00023136"/>
    </source>
</evidence>
<feature type="transmembrane region" description="Helical" evidence="5">
    <location>
        <begin position="202"/>
        <end position="226"/>
    </location>
</feature>
<dbReference type="InterPro" id="IPR011547">
    <property type="entry name" value="SLC26A/SulP_dom"/>
</dbReference>
<feature type="transmembrane region" description="Helical" evidence="5">
    <location>
        <begin position="263"/>
        <end position="280"/>
    </location>
</feature>
<keyword evidence="8" id="KW-1185">Reference proteome</keyword>
<evidence type="ECO:0000256" key="2">
    <source>
        <dbReference type="ARBA" id="ARBA00022692"/>
    </source>
</evidence>
<sequence>MFNGCDKVLPKLTCFCAFALVIGMEDNNVVAPSLLQQATEFPYRVERLLLTQATLEEECPRLAPNRSSLKTWAANSLRCSPARVHSLLFTLLPVLKWLPKYQIRECLLGDLISGFSTAVLNIPQGMAYALLAGLPPIFGLYSSFYPPLVYFIFGTSRHVSLGTMAVVSVMVGVAVEHKVPVGEIPLQRNDSNATFQDDYARVPVAAALACMSGLIQLVLGLLRFGFLVAYLSEPLVRAYTTAAAMVVVVSQLKFVFGVNMPRFSGPFACIYLLEALFYQLDDSNMYTILIFVVCVLVLIGGKILEEQCCRCLPTPIPWELLLVILVTTVSSYLQIKEKKNVEVVGEIPNGLRPPVVPSVSLMRALLVDAIAIAIVSFSLTASIGKMFALKYGYQIDGNQELLSIGLSNTVGSFFETFSICCSMSRSMLQANTGGKTQVASLVSAIIVMVVIMSIGNLLENLPRTVLAAIVLVNLKGMFIQFKDIPRLWRVNRVDLAVWAVTFIATVLLGLDMGLAVAVVFVLFTIVLRTQLTKYSLLGQIPDTNLYQDVEEYPRVSITHCYFRCSFHFDKFLKLSLQCISQLWLPCLARAGPGGRASARLLMVMWVWMYFWGCY</sequence>
<proteinExistence type="predicted"/>
<dbReference type="Pfam" id="PF00916">
    <property type="entry name" value="Sulfate_transp"/>
    <property type="match status" value="1"/>
</dbReference>
<feature type="transmembrane region" description="Helical" evidence="5">
    <location>
        <begin position="493"/>
        <end position="526"/>
    </location>
</feature>
<name>A0A8C4NE32_EPTBU</name>
<evidence type="ECO:0000256" key="5">
    <source>
        <dbReference type="SAM" id="Phobius"/>
    </source>
</evidence>
<keyword evidence="2 5" id="KW-0812">Transmembrane</keyword>
<protein>
    <submittedName>
        <fullName evidence="7">Si:ch211-117c9.2</fullName>
    </submittedName>
</protein>
<reference evidence="7" key="2">
    <citation type="submission" date="2025-09" db="UniProtKB">
        <authorList>
            <consortium name="Ensembl"/>
        </authorList>
    </citation>
    <scope>IDENTIFICATION</scope>
</reference>
<comment type="subcellular location">
    <subcellularLocation>
        <location evidence="1">Membrane</location>
        <topology evidence="1">Multi-pass membrane protein</topology>
    </subcellularLocation>
</comment>
<dbReference type="PROSITE" id="PS01130">
    <property type="entry name" value="SLC26A"/>
    <property type="match status" value="1"/>
</dbReference>
<feature type="transmembrane region" description="Helical" evidence="5">
    <location>
        <begin position="438"/>
        <end position="458"/>
    </location>
</feature>
<feature type="domain" description="SLC26A/SulP transporter" evidence="6">
    <location>
        <begin position="107"/>
        <end position="501"/>
    </location>
</feature>
<dbReference type="GO" id="GO:0016020">
    <property type="term" value="C:membrane"/>
    <property type="evidence" value="ECO:0007669"/>
    <property type="project" value="UniProtKB-SubCell"/>
</dbReference>
<dbReference type="AlphaFoldDB" id="A0A8C4NE32"/>
<keyword evidence="4 5" id="KW-0472">Membrane</keyword>
<evidence type="ECO:0000256" key="1">
    <source>
        <dbReference type="ARBA" id="ARBA00004141"/>
    </source>
</evidence>
<dbReference type="InterPro" id="IPR018045">
    <property type="entry name" value="S04_transporter_CS"/>
</dbReference>
<feature type="transmembrane region" description="Helical" evidence="5">
    <location>
        <begin position="464"/>
        <end position="481"/>
    </location>
</feature>
<feature type="transmembrane region" description="Helical" evidence="5">
    <location>
        <begin position="286"/>
        <end position="304"/>
    </location>
</feature>
<keyword evidence="3 5" id="KW-1133">Transmembrane helix</keyword>
<evidence type="ECO:0000259" key="6">
    <source>
        <dbReference type="Pfam" id="PF00916"/>
    </source>
</evidence>
<feature type="transmembrane region" description="Helical" evidence="5">
    <location>
        <begin position="128"/>
        <end position="153"/>
    </location>
</feature>
<dbReference type="InterPro" id="IPR001902">
    <property type="entry name" value="SLC26A/SulP_fam"/>
</dbReference>
<feature type="transmembrane region" description="Helical" evidence="5">
    <location>
        <begin position="238"/>
        <end position="256"/>
    </location>
</feature>
<evidence type="ECO:0000256" key="3">
    <source>
        <dbReference type="ARBA" id="ARBA00022989"/>
    </source>
</evidence>
<organism evidence="7 8">
    <name type="scientific">Eptatretus burgeri</name>
    <name type="common">Inshore hagfish</name>
    <dbReference type="NCBI Taxonomy" id="7764"/>
    <lineage>
        <taxon>Eukaryota</taxon>
        <taxon>Metazoa</taxon>
        <taxon>Chordata</taxon>
        <taxon>Craniata</taxon>
        <taxon>Vertebrata</taxon>
        <taxon>Cyclostomata</taxon>
        <taxon>Myxini</taxon>
        <taxon>Myxiniformes</taxon>
        <taxon>Myxinidae</taxon>
        <taxon>Eptatretinae</taxon>
        <taxon>Eptatretus</taxon>
    </lineage>
</organism>
<dbReference type="PANTHER" id="PTHR11814">
    <property type="entry name" value="SULFATE TRANSPORTER"/>
    <property type="match status" value="1"/>
</dbReference>
<dbReference type="Proteomes" id="UP000694388">
    <property type="component" value="Unplaced"/>
</dbReference>
<dbReference type="GO" id="GO:0008271">
    <property type="term" value="F:secondary active sulfate transmembrane transporter activity"/>
    <property type="evidence" value="ECO:0007669"/>
    <property type="project" value="InterPro"/>
</dbReference>
<feature type="transmembrane region" description="Helical" evidence="5">
    <location>
        <begin position="355"/>
        <end position="381"/>
    </location>
</feature>
<dbReference type="Ensembl" id="ENSEBUT00000005678.1">
    <property type="protein sequence ID" value="ENSEBUP00000005240.1"/>
    <property type="gene ID" value="ENSEBUG00000003574.1"/>
</dbReference>
<evidence type="ECO:0000313" key="8">
    <source>
        <dbReference type="Proteomes" id="UP000694388"/>
    </source>
</evidence>